<comment type="caution">
    <text evidence="5">The sequence shown here is derived from an EMBL/GenBank/DDBJ whole genome shotgun (WGS) entry which is preliminary data.</text>
</comment>
<proteinExistence type="predicted"/>
<dbReference type="InterPro" id="IPR008920">
    <property type="entry name" value="TF_FadR/GntR_C"/>
</dbReference>
<dbReference type="SMART" id="SM00895">
    <property type="entry name" value="FCD"/>
    <property type="match status" value="1"/>
</dbReference>
<dbReference type="SMART" id="SM00345">
    <property type="entry name" value="HTH_GNTR"/>
    <property type="match status" value="1"/>
</dbReference>
<dbReference type="Gene3D" id="1.10.10.10">
    <property type="entry name" value="Winged helix-like DNA-binding domain superfamily/Winged helix DNA-binding domain"/>
    <property type="match status" value="1"/>
</dbReference>
<dbReference type="CDD" id="cd07377">
    <property type="entry name" value="WHTH_GntR"/>
    <property type="match status" value="1"/>
</dbReference>
<evidence type="ECO:0000313" key="5">
    <source>
        <dbReference type="EMBL" id="MEJ1090858.1"/>
    </source>
</evidence>
<dbReference type="Pfam" id="PF07729">
    <property type="entry name" value="FCD"/>
    <property type="match status" value="1"/>
</dbReference>
<dbReference type="InterPro" id="IPR036388">
    <property type="entry name" value="WH-like_DNA-bd_sf"/>
</dbReference>
<keyword evidence="3" id="KW-0804">Transcription</keyword>
<reference evidence="5 6" key="1">
    <citation type="submission" date="2024-02" db="EMBL/GenBank/DDBJ databases">
        <authorList>
            <person name="Saticioglu I.B."/>
        </authorList>
    </citation>
    <scope>NUCLEOTIDE SEQUENCE [LARGE SCALE GENOMIC DNA]</scope>
    <source>
        <strain evidence="5 6">Mu-43</strain>
    </source>
</reference>
<name>A0ABU8LJH9_9MICO</name>
<sequence>MTPPDAVLAGSKSQVAYDWIRQRISAHEFGPGYRLVLGSIAADLQMSVVPVREAIRRLEAERLVTFEKNVGARVSVVDEDEYVHTMQTLSLVEGFATRLAAPHLSGDDLLRAAEINDRMRRLLDDFDAYRYTQLNQQFHQVLFDHCPNPHILDLVGRGWSRLAGLRDTSFALIPGRPHHSVDEHDRILDLIRDGADPLEIEMTTRNHRLRTLDAFLEARHSDTPHPPTTTEGR</sequence>
<dbReference type="PANTHER" id="PTHR43537:SF5">
    <property type="entry name" value="UXU OPERON TRANSCRIPTIONAL REGULATOR"/>
    <property type="match status" value="1"/>
</dbReference>
<keyword evidence="2" id="KW-0238">DNA-binding</keyword>
<evidence type="ECO:0000313" key="6">
    <source>
        <dbReference type="Proteomes" id="UP001366085"/>
    </source>
</evidence>
<dbReference type="EMBL" id="JBBDGN010000002">
    <property type="protein sequence ID" value="MEJ1090858.1"/>
    <property type="molecule type" value="Genomic_DNA"/>
</dbReference>
<evidence type="ECO:0000256" key="2">
    <source>
        <dbReference type="ARBA" id="ARBA00023125"/>
    </source>
</evidence>
<dbReference type="Gene3D" id="1.20.120.530">
    <property type="entry name" value="GntR ligand-binding domain-like"/>
    <property type="match status" value="1"/>
</dbReference>
<dbReference type="SUPFAM" id="SSF46785">
    <property type="entry name" value="Winged helix' DNA-binding domain"/>
    <property type="match status" value="1"/>
</dbReference>
<evidence type="ECO:0000256" key="3">
    <source>
        <dbReference type="ARBA" id="ARBA00023163"/>
    </source>
</evidence>
<dbReference type="InterPro" id="IPR036390">
    <property type="entry name" value="WH_DNA-bd_sf"/>
</dbReference>
<dbReference type="SUPFAM" id="SSF48008">
    <property type="entry name" value="GntR ligand-binding domain-like"/>
    <property type="match status" value="1"/>
</dbReference>
<feature type="domain" description="HTH gntR-type" evidence="4">
    <location>
        <begin position="10"/>
        <end position="77"/>
    </location>
</feature>
<keyword evidence="6" id="KW-1185">Reference proteome</keyword>
<keyword evidence="1" id="KW-0805">Transcription regulation</keyword>
<dbReference type="Pfam" id="PF00392">
    <property type="entry name" value="GntR"/>
    <property type="match status" value="1"/>
</dbReference>
<dbReference type="PROSITE" id="PS50949">
    <property type="entry name" value="HTH_GNTR"/>
    <property type="match status" value="1"/>
</dbReference>
<organism evidence="5 6">
    <name type="scientific">Microbacterium istanbulense</name>
    <dbReference type="NCBI Taxonomy" id="3122049"/>
    <lineage>
        <taxon>Bacteria</taxon>
        <taxon>Bacillati</taxon>
        <taxon>Actinomycetota</taxon>
        <taxon>Actinomycetes</taxon>
        <taxon>Micrococcales</taxon>
        <taxon>Microbacteriaceae</taxon>
        <taxon>Microbacterium</taxon>
    </lineage>
</organism>
<dbReference type="InterPro" id="IPR000524">
    <property type="entry name" value="Tscrpt_reg_HTH_GntR"/>
</dbReference>
<dbReference type="InterPro" id="IPR011711">
    <property type="entry name" value="GntR_C"/>
</dbReference>
<dbReference type="RefSeq" id="WP_337317806.1">
    <property type="nucleotide sequence ID" value="NZ_JBBDGN010000002.1"/>
</dbReference>
<dbReference type="PANTHER" id="PTHR43537">
    <property type="entry name" value="TRANSCRIPTIONAL REGULATOR, GNTR FAMILY"/>
    <property type="match status" value="1"/>
</dbReference>
<protein>
    <submittedName>
        <fullName evidence="5">GntR family transcriptional regulator</fullName>
    </submittedName>
</protein>
<evidence type="ECO:0000256" key="1">
    <source>
        <dbReference type="ARBA" id="ARBA00023015"/>
    </source>
</evidence>
<evidence type="ECO:0000259" key="4">
    <source>
        <dbReference type="PROSITE" id="PS50949"/>
    </source>
</evidence>
<dbReference type="Proteomes" id="UP001366085">
    <property type="component" value="Unassembled WGS sequence"/>
</dbReference>
<gene>
    <name evidence="5" type="ORF">WDU93_04055</name>
</gene>
<accession>A0ABU8LJH9</accession>